<dbReference type="InParanoid" id="K5X4W0"/>
<dbReference type="RefSeq" id="XP_007330922.1">
    <property type="nucleotide sequence ID" value="XM_007330860.1"/>
</dbReference>
<dbReference type="Proteomes" id="UP000008493">
    <property type="component" value="Unassembled WGS sequence"/>
</dbReference>
<proteinExistence type="predicted"/>
<sequence>MTIAVQFRSKKWGSIEQFACEIETEGMIINLEANAHTSFGHLQTICTPSVIFLQSFYCVLFASGW</sequence>
<dbReference type="KEGG" id="abp:AGABI1DRAFT114566"/>
<dbReference type="GeneID" id="18824385"/>
<accession>K5X4W0</accession>
<evidence type="ECO:0000313" key="2">
    <source>
        <dbReference type="Proteomes" id="UP000008493"/>
    </source>
</evidence>
<organism evidence="1 2">
    <name type="scientific">Agaricus bisporus var. burnettii (strain JB137-S8 / ATCC MYA-4627 / FGSC 10392)</name>
    <name type="common">White button mushroom</name>
    <dbReference type="NCBI Taxonomy" id="597362"/>
    <lineage>
        <taxon>Eukaryota</taxon>
        <taxon>Fungi</taxon>
        <taxon>Dikarya</taxon>
        <taxon>Basidiomycota</taxon>
        <taxon>Agaricomycotina</taxon>
        <taxon>Agaricomycetes</taxon>
        <taxon>Agaricomycetidae</taxon>
        <taxon>Agaricales</taxon>
        <taxon>Agaricineae</taxon>
        <taxon>Agaricaceae</taxon>
        <taxon>Agaricus</taxon>
    </lineage>
</organism>
<dbReference type="AlphaFoldDB" id="K5X4W0"/>
<dbReference type="HOGENOM" id="CLU_2849152_0_0_1"/>
<dbReference type="EMBL" id="JH971392">
    <property type="protein sequence ID" value="EKM78208.1"/>
    <property type="molecule type" value="Genomic_DNA"/>
</dbReference>
<reference evidence="2" key="1">
    <citation type="journal article" date="2012" name="Proc. Natl. Acad. Sci. U.S.A.">
        <title>Genome sequence of the button mushroom Agaricus bisporus reveals mechanisms governing adaptation to a humic-rich ecological niche.</title>
        <authorList>
            <person name="Morin E."/>
            <person name="Kohler A."/>
            <person name="Baker A.R."/>
            <person name="Foulongne-Oriol M."/>
            <person name="Lombard V."/>
            <person name="Nagy L.G."/>
            <person name="Ohm R.A."/>
            <person name="Patyshakuliyeva A."/>
            <person name="Brun A."/>
            <person name="Aerts A.L."/>
            <person name="Bailey A.M."/>
            <person name="Billette C."/>
            <person name="Coutinho P.M."/>
            <person name="Deakin G."/>
            <person name="Doddapaneni H."/>
            <person name="Floudas D."/>
            <person name="Grimwood J."/>
            <person name="Hilden K."/>
            <person name="Kuees U."/>
            <person name="LaButti K.M."/>
            <person name="Lapidus A."/>
            <person name="Lindquist E.A."/>
            <person name="Lucas S.M."/>
            <person name="Murat C."/>
            <person name="Riley R.W."/>
            <person name="Salamov A.A."/>
            <person name="Schmutz J."/>
            <person name="Subramanian V."/>
            <person name="Woesten H.A.B."/>
            <person name="Xu J."/>
            <person name="Eastwood D.C."/>
            <person name="Foster G.D."/>
            <person name="Sonnenberg A.S."/>
            <person name="Cullen D."/>
            <person name="de Vries R.P."/>
            <person name="Lundell T."/>
            <person name="Hibbett D.S."/>
            <person name="Henrissat B."/>
            <person name="Burton K.S."/>
            <person name="Kerrigan R.W."/>
            <person name="Challen M.P."/>
            <person name="Grigoriev I.V."/>
            <person name="Martin F."/>
        </authorList>
    </citation>
    <scope>NUCLEOTIDE SEQUENCE [LARGE SCALE GENOMIC DNA]</scope>
    <source>
        <strain evidence="2">JB137-S8 / ATCC MYA-4627 / FGSC 10392</strain>
    </source>
</reference>
<evidence type="ECO:0000313" key="1">
    <source>
        <dbReference type="EMBL" id="EKM78208.1"/>
    </source>
</evidence>
<keyword evidence="2" id="KW-1185">Reference proteome</keyword>
<protein>
    <submittedName>
        <fullName evidence="1">Uncharacterized protein</fullName>
    </submittedName>
</protein>
<dbReference type="OMA" id="FLQSFYC"/>
<gene>
    <name evidence="1" type="ORF">AGABI1DRAFT_114566</name>
</gene>
<name>K5X4W0_AGABU</name>